<name>A0A5S3VE69_9GAMM</name>
<dbReference type="GO" id="GO:0000160">
    <property type="term" value="P:phosphorelay signal transduction system"/>
    <property type="evidence" value="ECO:0007669"/>
    <property type="project" value="InterPro"/>
</dbReference>
<evidence type="ECO:0000256" key="3">
    <source>
        <dbReference type="PROSITE-ProRule" id="PRU01091"/>
    </source>
</evidence>
<feature type="transmembrane region" description="Helical" evidence="4">
    <location>
        <begin position="158"/>
        <end position="175"/>
    </location>
</feature>
<dbReference type="RefSeq" id="WP_138589414.1">
    <property type="nucleotide sequence ID" value="NZ_PNBX01000001.1"/>
</dbReference>
<evidence type="ECO:0000313" key="6">
    <source>
        <dbReference type="EMBL" id="TMO70674.1"/>
    </source>
</evidence>
<dbReference type="PANTHER" id="PTHR36842">
    <property type="entry name" value="PROTEIN TOLB HOMOLOG"/>
    <property type="match status" value="1"/>
</dbReference>
<proteinExistence type="inferred from homology"/>
<dbReference type="CDD" id="cd00383">
    <property type="entry name" value="trans_reg_C"/>
    <property type="match status" value="1"/>
</dbReference>
<dbReference type="Gene3D" id="1.10.10.10">
    <property type="entry name" value="Winged helix-like DNA-binding domain superfamily/Winged helix DNA-binding domain"/>
    <property type="match status" value="1"/>
</dbReference>
<protein>
    <submittedName>
        <fullName evidence="6">Transcriptional regulator CadC</fullName>
    </submittedName>
</protein>
<dbReference type="InterPro" id="IPR001867">
    <property type="entry name" value="OmpR/PhoB-type_DNA-bd"/>
</dbReference>
<feature type="domain" description="OmpR/PhoB-type" evidence="5">
    <location>
        <begin position="14"/>
        <end position="119"/>
    </location>
</feature>
<dbReference type="InterPro" id="IPR016032">
    <property type="entry name" value="Sig_transdc_resp-reg_C-effctor"/>
</dbReference>
<dbReference type="PROSITE" id="PS51755">
    <property type="entry name" value="OMPR_PHOB"/>
    <property type="match status" value="1"/>
</dbReference>
<dbReference type="PANTHER" id="PTHR36842:SF1">
    <property type="entry name" value="PROTEIN TOLB"/>
    <property type="match status" value="1"/>
</dbReference>
<accession>A0A5S3VE69</accession>
<evidence type="ECO:0000256" key="1">
    <source>
        <dbReference type="ARBA" id="ARBA00009820"/>
    </source>
</evidence>
<evidence type="ECO:0000259" key="5">
    <source>
        <dbReference type="PROSITE" id="PS51755"/>
    </source>
</evidence>
<reference evidence="7" key="2">
    <citation type="submission" date="2019-06" db="EMBL/GenBank/DDBJ databases">
        <title>Co-occurence of chitin degradation, pigmentation and bioactivity in marine Pseudoalteromonas.</title>
        <authorList>
            <person name="Sonnenschein E.C."/>
            <person name="Bech P.K."/>
        </authorList>
    </citation>
    <scope>NUCLEOTIDE SEQUENCE [LARGE SCALE GENOMIC DNA]</scope>
    <source>
        <strain evidence="7">S3790</strain>
    </source>
</reference>
<dbReference type="InterPro" id="IPR036388">
    <property type="entry name" value="WH-like_DNA-bd_sf"/>
</dbReference>
<gene>
    <name evidence="6" type="ORF">CWC19_00055</name>
</gene>
<evidence type="ECO:0000256" key="4">
    <source>
        <dbReference type="SAM" id="Phobius"/>
    </source>
</evidence>
<organism evidence="6 7">
    <name type="scientific">Pseudoalteromonas aurantia</name>
    <dbReference type="NCBI Taxonomy" id="43654"/>
    <lineage>
        <taxon>Bacteria</taxon>
        <taxon>Pseudomonadati</taxon>
        <taxon>Pseudomonadota</taxon>
        <taxon>Gammaproteobacteria</taxon>
        <taxon>Alteromonadales</taxon>
        <taxon>Pseudoalteromonadaceae</taxon>
        <taxon>Pseudoalteromonas</taxon>
    </lineage>
</organism>
<dbReference type="GO" id="GO:0006355">
    <property type="term" value="P:regulation of DNA-templated transcription"/>
    <property type="evidence" value="ECO:0007669"/>
    <property type="project" value="InterPro"/>
</dbReference>
<dbReference type="SUPFAM" id="SSF82171">
    <property type="entry name" value="DPP6 N-terminal domain-like"/>
    <property type="match status" value="2"/>
</dbReference>
<dbReference type="EMBL" id="PNBX01000001">
    <property type="protein sequence ID" value="TMO70674.1"/>
    <property type="molecule type" value="Genomic_DNA"/>
</dbReference>
<feature type="DNA-binding region" description="OmpR/PhoB-type" evidence="3">
    <location>
        <begin position="14"/>
        <end position="119"/>
    </location>
</feature>
<dbReference type="InterPro" id="IPR011659">
    <property type="entry name" value="WD40"/>
</dbReference>
<dbReference type="SMART" id="SM00862">
    <property type="entry name" value="Trans_reg_C"/>
    <property type="match status" value="1"/>
</dbReference>
<evidence type="ECO:0000256" key="2">
    <source>
        <dbReference type="ARBA" id="ARBA00023125"/>
    </source>
</evidence>
<dbReference type="Pfam" id="PF07676">
    <property type="entry name" value="PD40"/>
    <property type="match status" value="2"/>
</dbReference>
<evidence type="ECO:0000313" key="7">
    <source>
        <dbReference type="Proteomes" id="UP000307217"/>
    </source>
</evidence>
<dbReference type="OrthoDB" id="8430416at2"/>
<reference evidence="6 7" key="1">
    <citation type="submission" date="2018-01" db="EMBL/GenBank/DDBJ databases">
        <authorList>
            <person name="Paulsen S."/>
            <person name="Gram L.K."/>
        </authorList>
    </citation>
    <scope>NUCLEOTIDE SEQUENCE [LARGE SCALE GENOMIC DNA]</scope>
    <source>
        <strain evidence="6 7">S3790</strain>
    </source>
</reference>
<keyword evidence="4" id="KW-1133">Transmembrane helix</keyword>
<dbReference type="Pfam" id="PF00486">
    <property type="entry name" value="Trans_reg_C"/>
    <property type="match status" value="1"/>
</dbReference>
<keyword evidence="2 3" id="KW-0238">DNA-binding</keyword>
<sequence>MKGNSVSKEVWLEDKQVTVGQFQVDFKKTRLYNNDTSIDNESKVIKLEPLTMELLCYLIKRHGHYVSQKELLDNVWDGRIVSDNAIRRVVKKLRDALGDDVKSPTYIKTVPSKGYLLIAEVSVEVVTQGHSLDHTSEQSELSSNKNINKKPKKTLKHLFFILIIVLICFAIYSFFPFKTELMVKQVQAVTTMSGEEDWADYHQQSDMVVYSHRKDTSGVFDLYIKSLSTNVTKRLTAGEANNYSAQFSKDGKKIALQRQKGNQAELVILYLNDTMDVSREEVIYQYDTLQPNLSWSPDDNALYFSLKKQSDYPNTIFKIDINTKRLTQVTYPDFNPHGDYFSALSPNGEHLGVLRYSSYQRAHLIILELESGKVQSNTVLDFIPWNMVWDESSSGVYLSNGNNIHFFDSNKDHLELHTQTKFDLYSIYSTCGKNCLLVGKEEKNARDIIEIKNPFITEKTYNLFEFSLAGKEGHPDYLADPSQVVFRYEYENKPQIVTYSTTGEMEPLTAFTQHHNISNLEYHHKSQSLLGILDNQLFTLDIKSKKIRYLTTQLEVIKNPSWSNDGRSIYFSRKESNQFWLIRHDLYNNQSEQALLPKVISAKEDALGENLYYQHADGQLFRAPISKPQNGTPIAKLQPASNISWHITSQYVYYSIANGYQYDLVRTDLESGETERAPLLKHALYAKFQLHPNEQKLLLLQRAAPSSDLYNIYF</sequence>
<dbReference type="InterPro" id="IPR011042">
    <property type="entry name" value="6-blade_b-propeller_TolB-like"/>
</dbReference>
<keyword evidence="4" id="KW-0472">Membrane</keyword>
<keyword evidence="4" id="KW-0812">Transmembrane</keyword>
<dbReference type="Proteomes" id="UP000307217">
    <property type="component" value="Unassembled WGS sequence"/>
</dbReference>
<dbReference type="GO" id="GO:0003677">
    <property type="term" value="F:DNA binding"/>
    <property type="evidence" value="ECO:0007669"/>
    <property type="project" value="UniProtKB-UniRule"/>
</dbReference>
<comment type="similarity">
    <text evidence="1">Belongs to the TolB family.</text>
</comment>
<dbReference type="SUPFAM" id="SSF46894">
    <property type="entry name" value="C-terminal effector domain of the bipartite response regulators"/>
    <property type="match status" value="1"/>
</dbReference>
<dbReference type="AlphaFoldDB" id="A0A5S3VE69"/>
<dbReference type="Gene3D" id="2.120.10.30">
    <property type="entry name" value="TolB, C-terminal domain"/>
    <property type="match status" value="2"/>
</dbReference>
<comment type="caution">
    <text evidence="6">The sequence shown here is derived from an EMBL/GenBank/DDBJ whole genome shotgun (WGS) entry which is preliminary data.</text>
</comment>